<feature type="region of interest" description="Disordered" evidence="1">
    <location>
        <begin position="1"/>
        <end position="22"/>
    </location>
</feature>
<dbReference type="EMBL" id="LAOI01000001">
    <property type="protein sequence ID" value="KJV89907.1"/>
    <property type="molecule type" value="Genomic_DNA"/>
</dbReference>
<keyword evidence="3" id="KW-1185">Reference proteome</keyword>
<sequence>MLRQLLRNFLSSDGKTDPRNNAGLVKRRTIERSLFLSETDTAAVISSA</sequence>
<evidence type="ECO:0000256" key="1">
    <source>
        <dbReference type="SAM" id="MobiDB-lite"/>
    </source>
</evidence>
<evidence type="ECO:0000313" key="2">
    <source>
        <dbReference type="EMBL" id="KJV89907.1"/>
    </source>
</evidence>
<protein>
    <submittedName>
        <fullName evidence="2">Uncharacterized protein</fullName>
    </submittedName>
</protein>
<name>A0A0F3QCA7_RICBE</name>
<accession>A0A0F3QCA7</accession>
<comment type="caution">
    <text evidence="2">The sequence shown here is derived from an EMBL/GenBank/DDBJ whole genome shotgun (WGS) entry which is preliminary data.</text>
</comment>
<proteinExistence type="predicted"/>
<dbReference type="PATRIC" id="fig|1359193.3.peg.868"/>
<gene>
    <name evidence="2" type="ORF">RBEAN4_0896</name>
</gene>
<reference evidence="2 3" key="1">
    <citation type="submission" date="2015-02" db="EMBL/GenBank/DDBJ databases">
        <title>Genome Sequencing of Rickettsiales.</title>
        <authorList>
            <person name="Daugherty S.C."/>
            <person name="Su Q."/>
            <person name="Abolude K."/>
            <person name="Beier-Sexton M."/>
            <person name="Carlyon J.A."/>
            <person name="Carter R."/>
            <person name="Day N.P."/>
            <person name="Dumler S.J."/>
            <person name="Dyachenko V."/>
            <person name="Godinez A."/>
            <person name="Kurtti T.J."/>
            <person name="Lichay M."/>
            <person name="Mullins K.E."/>
            <person name="Ott S."/>
            <person name="Pappas-Brown V."/>
            <person name="Paris D.H."/>
            <person name="Patel P."/>
            <person name="Richards A.L."/>
            <person name="Sadzewicz L."/>
            <person name="Sears K."/>
            <person name="Seidman D."/>
            <person name="Sengamalay N."/>
            <person name="Stenos J."/>
            <person name="Tallon L.J."/>
            <person name="Vincent G."/>
            <person name="Fraser C.M."/>
            <person name="Munderloh U."/>
            <person name="Dunning-Hotopp J.C."/>
        </authorList>
    </citation>
    <scope>NUCLEOTIDE SEQUENCE [LARGE SCALE GENOMIC DNA]</scope>
    <source>
        <strain evidence="2 3">RML An4</strain>
    </source>
</reference>
<evidence type="ECO:0000313" key="3">
    <source>
        <dbReference type="Proteomes" id="UP000033661"/>
    </source>
</evidence>
<dbReference type="AlphaFoldDB" id="A0A0F3QCA7"/>
<dbReference type="Proteomes" id="UP000033661">
    <property type="component" value="Unassembled WGS sequence"/>
</dbReference>
<organism evidence="2 3">
    <name type="scientific">Rickettsia bellii str. RML An4</name>
    <dbReference type="NCBI Taxonomy" id="1359193"/>
    <lineage>
        <taxon>Bacteria</taxon>
        <taxon>Pseudomonadati</taxon>
        <taxon>Pseudomonadota</taxon>
        <taxon>Alphaproteobacteria</taxon>
        <taxon>Rickettsiales</taxon>
        <taxon>Rickettsiaceae</taxon>
        <taxon>Rickettsieae</taxon>
        <taxon>Rickettsia</taxon>
        <taxon>belli group</taxon>
    </lineage>
</organism>